<evidence type="ECO:0000313" key="3">
    <source>
        <dbReference type="EMBL" id="EUA91836.1"/>
    </source>
</evidence>
<dbReference type="PROSITE" id="PS51910">
    <property type="entry name" value="GH18_2"/>
    <property type="match status" value="1"/>
</dbReference>
<dbReference type="InterPro" id="IPR001223">
    <property type="entry name" value="Glyco_hydro18_cat"/>
</dbReference>
<feature type="compositionally biased region" description="Polar residues" evidence="1">
    <location>
        <begin position="14"/>
        <end position="23"/>
    </location>
</feature>
<keyword evidence="4" id="KW-1185">Reference proteome</keyword>
<dbReference type="EMBL" id="JAOL01000085">
    <property type="protein sequence ID" value="EUA91836.1"/>
    <property type="molecule type" value="Genomic_DNA"/>
</dbReference>
<sequence>MGFQAMHTGAYSEPTNVLVNGQPASGGGIGTGGGTSTGSGTGTSTGGATVGEFSPYVDMTLWPKFDYASAANAGIDDVTLGFIVTGADGNPSWGTFYSLDDPWITSAMAEMQQNGIDPTISFGGAANQPLAVSAPNATALASDYKLVTDTYGIYKLDFDIEGAALYNVPALTNRTQAIAMLQAEQAAPGTPVQVSYTLPVMPTGLTSNGVQALQIAIDNGVDVGRVNIMTMDYFDPSLQYEGRMGDYAIQAAESVHGQLMTLYPSMSSEDAWAMIKVTPMIGVNDDPSEVFTLADAEKLAAFADENNLGGLSMWSANRDFPGAVGQLSNTSSGVSQQAWDFSEIFDEFGEDAAAEQAALD</sequence>
<feature type="compositionally biased region" description="Gly residues" evidence="1">
    <location>
        <begin position="24"/>
        <end position="46"/>
    </location>
</feature>
<reference evidence="3 4" key="1">
    <citation type="submission" date="2014-01" db="EMBL/GenBank/DDBJ databases">
        <authorList>
            <person name="Dobos K."/>
            <person name="Lenaerts A."/>
            <person name="Ordway D."/>
            <person name="DeGroote M.A."/>
            <person name="Parker T."/>
            <person name="Sizemore C."/>
            <person name="Tallon L.J."/>
            <person name="Sadzewicz L.K."/>
            <person name="Sengamalay N."/>
            <person name="Fraser C.M."/>
            <person name="Hine E."/>
            <person name="Shefchek K.A."/>
            <person name="Das S.P."/>
            <person name="Tettelin H."/>
        </authorList>
    </citation>
    <scope>NUCLEOTIDE SEQUENCE [LARGE SCALE GENOMIC DNA]</scope>
    <source>
        <strain evidence="3 4">Harvey</strain>
    </source>
</reference>
<feature type="domain" description="GH18" evidence="2">
    <location>
        <begin position="47"/>
        <end position="337"/>
    </location>
</feature>
<feature type="region of interest" description="Disordered" evidence="1">
    <location>
        <begin position="14"/>
        <end position="46"/>
    </location>
</feature>
<gene>
    <name evidence="3" type="ORF">I551_1701</name>
</gene>
<evidence type="ECO:0000256" key="1">
    <source>
        <dbReference type="SAM" id="MobiDB-lite"/>
    </source>
</evidence>
<dbReference type="PANTHER" id="PTHR42976">
    <property type="entry name" value="BIFUNCTIONAL CHITINASE/LYSOZYME-RELATED"/>
    <property type="match status" value="1"/>
</dbReference>
<evidence type="ECO:0000313" key="4">
    <source>
        <dbReference type="Proteomes" id="UP000020681"/>
    </source>
</evidence>
<proteinExistence type="predicted"/>
<accession>A0ABP3AME7</accession>
<organism evidence="3 4">
    <name type="scientific">Mycobacterium ulcerans str. Harvey</name>
    <dbReference type="NCBI Taxonomy" id="1299332"/>
    <lineage>
        <taxon>Bacteria</taxon>
        <taxon>Bacillati</taxon>
        <taxon>Actinomycetota</taxon>
        <taxon>Actinomycetes</taxon>
        <taxon>Mycobacteriales</taxon>
        <taxon>Mycobacteriaceae</taxon>
        <taxon>Mycobacterium</taxon>
        <taxon>Mycobacterium ulcerans group</taxon>
    </lineage>
</organism>
<dbReference type="Proteomes" id="UP000020681">
    <property type="component" value="Unassembled WGS sequence"/>
</dbReference>
<comment type="caution">
    <text evidence="3">The sequence shown here is derived from an EMBL/GenBank/DDBJ whole genome shotgun (WGS) entry which is preliminary data.</text>
</comment>
<dbReference type="InterPro" id="IPR052750">
    <property type="entry name" value="GH18_Chitinase"/>
</dbReference>
<dbReference type="Gene3D" id="3.20.20.80">
    <property type="entry name" value="Glycosidases"/>
    <property type="match status" value="1"/>
</dbReference>
<dbReference type="SUPFAM" id="SSF51445">
    <property type="entry name" value="(Trans)glycosidases"/>
    <property type="match status" value="1"/>
</dbReference>
<dbReference type="CDD" id="cd06543">
    <property type="entry name" value="GH18_PF-ChiA-like"/>
    <property type="match status" value="1"/>
</dbReference>
<protein>
    <submittedName>
        <fullName evidence="3">Lysozyme</fullName>
    </submittedName>
</protein>
<name>A0ABP3AME7_MYCUL</name>
<evidence type="ECO:0000259" key="2">
    <source>
        <dbReference type="PROSITE" id="PS51910"/>
    </source>
</evidence>
<dbReference type="PANTHER" id="PTHR42976:SF1">
    <property type="entry name" value="GH18 DOMAIN-CONTAINING PROTEIN-RELATED"/>
    <property type="match status" value="1"/>
</dbReference>
<dbReference type="InterPro" id="IPR017853">
    <property type="entry name" value="GH"/>
</dbReference>